<evidence type="ECO:0000259" key="11">
    <source>
        <dbReference type="Pfam" id="PF03727"/>
    </source>
</evidence>
<comment type="pathway">
    <text evidence="1">Carbohydrate degradation.</text>
</comment>
<evidence type="ECO:0000256" key="9">
    <source>
        <dbReference type="ARBA" id="ARBA00047905"/>
    </source>
</evidence>
<dbReference type="SUPFAM" id="SSF53067">
    <property type="entry name" value="Actin-like ATPase domain"/>
    <property type="match status" value="2"/>
</dbReference>
<evidence type="ECO:0000256" key="6">
    <source>
        <dbReference type="ARBA" id="ARBA00022777"/>
    </source>
</evidence>
<dbReference type="CDD" id="cd24000">
    <property type="entry name" value="ASKHA_NBD_HK"/>
    <property type="match status" value="1"/>
</dbReference>
<evidence type="ECO:0000256" key="8">
    <source>
        <dbReference type="ARBA" id="ARBA00023152"/>
    </source>
</evidence>
<dbReference type="GO" id="GO:0006096">
    <property type="term" value="P:glycolytic process"/>
    <property type="evidence" value="ECO:0007669"/>
    <property type="project" value="UniProtKB-UniPathway"/>
</dbReference>
<dbReference type="GO" id="GO:0005536">
    <property type="term" value="F:D-glucose binding"/>
    <property type="evidence" value="ECO:0007669"/>
    <property type="project" value="InterPro"/>
</dbReference>
<dbReference type="Gene3D" id="3.30.420.40">
    <property type="match status" value="1"/>
</dbReference>
<keyword evidence="4" id="KW-0808">Transferase</keyword>
<dbReference type="Gene3D" id="3.40.367.20">
    <property type="match status" value="1"/>
</dbReference>
<dbReference type="PRINTS" id="PR00475">
    <property type="entry name" value="HEXOKINASE"/>
</dbReference>
<dbReference type="AlphaFoldDB" id="A0A1M4T1K0"/>
<evidence type="ECO:0000256" key="3">
    <source>
        <dbReference type="ARBA" id="ARBA00009225"/>
    </source>
</evidence>
<reference evidence="12 13" key="1">
    <citation type="submission" date="2016-11" db="EMBL/GenBank/DDBJ databases">
        <authorList>
            <person name="Jaros S."/>
            <person name="Januszkiewicz K."/>
            <person name="Wedrychowicz H."/>
        </authorList>
    </citation>
    <scope>NUCLEOTIDE SEQUENCE [LARGE SCALE GENOMIC DNA]</scope>
    <source>
        <strain evidence="12 13">DSM 10502</strain>
    </source>
</reference>
<comment type="similarity">
    <text evidence="3">Belongs to the hexokinase family.</text>
</comment>
<name>A0A1M4T1K0_9FIRM</name>
<dbReference type="UniPathway" id="UPA00109">
    <property type="reaction ID" value="UER00180"/>
</dbReference>
<evidence type="ECO:0000256" key="2">
    <source>
        <dbReference type="ARBA" id="ARBA00005007"/>
    </source>
</evidence>
<accession>A0A1M4T1K0</accession>
<comment type="catalytic activity">
    <reaction evidence="9">
        <text>D-fructose + ATP = D-fructose 6-phosphate + ADP + H(+)</text>
        <dbReference type="Rhea" id="RHEA:16125"/>
        <dbReference type="ChEBI" id="CHEBI:15378"/>
        <dbReference type="ChEBI" id="CHEBI:30616"/>
        <dbReference type="ChEBI" id="CHEBI:37721"/>
        <dbReference type="ChEBI" id="CHEBI:61527"/>
        <dbReference type="ChEBI" id="CHEBI:456216"/>
        <dbReference type="EC" id="2.7.1.1"/>
    </reaction>
    <physiologicalReaction direction="left-to-right" evidence="9">
        <dbReference type="Rhea" id="RHEA:16126"/>
    </physiologicalReaction>
</comment>
<keyword evidence="13" id="KW-1185">Reference proteome</keyword>
<dbReference type="GO" id="GO:0005829">
    <property type="term" value="C:cytosol"/>
    <property type="evidence" value="ECO:0007669"/>
    <property type="project" value="TreeGrafter"/>
</dbReference>
<dbReference type="Proteomes" id="UP000184404">
    <property type="component" value="Unassembled WGS sequence"/>
</dbReference>
<evidence type="ECO:0000256" key="7">
    <source>
        <dbReference type="ARBA" id="ARBA00022840"/>
    </source>
</evidence>
<dbReference type="EMBL" id="FQUG01000002">
    <property type="protein sequence ID" value="SHE38147.1"/>
    <property type="molecule type" value="Genomic_DNA"/>
</dbReference>
<keyword evidence="8" id="KW-0324">Glycolysis</keyword>
<dbReference type="Pfam" id="PF00349">
    <property type="entry name" value="Hexokinase_1"/>
    <property type="match status" value="1"/>
</dbReference>
<dbReference type="GO" id="GO:0008865">
    <property type="term" value="F:fructokinase activity"/>
    <property type="evidence" value="ECO:0007669"/>
    <property type="project" value="TreeGrafter"/>
</dbReference>
<dbReference type="GO" id="GO:0006006">
    <property type="term" value="P:glucose metabolic process"/>
    <property type="evidence" value="ECO:0007669"/>
    <property type="project" value="TreeGrafter"/>
</dbReference>
<dbReference type="GO" id="GO:0005524">
    <property type="term" value="F:ATP binding"/>
    <property type="evidence" value="ECO:0007669"/>
    <property type="project" value="UniProtKB-KW"/>
</dbReference>
<dbReference type="InterPro" id="IPR001312">
    <property type="entry name" value="Hexokinase"/>
</dbReference>
<dbReference type="GO" id="GO:0001678">
    <property type="term" value="P:intracellular glucose homeostasis"/>
    <property type="evidence" value="ECO:0007669"/>
    <property type="project" value="InterPro"/>
</dbReference>
<dbReference type="OrthoDB" id="6383434at2"/>
<organism evidence="12 13">
    <name type="scientific">Schwartzia succinivorans DSM 10502</name>
    <dbReference type="NCBI Taxonomy" id="1123243"/>
    <lineage>
        <taxon>Bacteria</taxon>
        <taxon>Bacillati</taxon>
        <taxon>Bacillota</taxon>
        <taxon>Negativicutes</taxon>
        <taxon>Selenomonadales</taxon>
        <taxon>Selenomonadaceae</taxon>
        <taxon>Schwartzia</taxon>
    </lineage>
</organism>
<keyword evidence="6 12" id="KW-0418">Kinase</keyword>
<sequence length="423" mass="45483">MSGGWDSVRAQAAEAAFCIRAGELAQTAASFRFDIEQGLKNKDVSSLRMLPSYTALPDGGEQGDFLALDFGGTNVRVQRIRLLGGGKWEILKKAAAPLRCAVYDFTSQDTPREELFDFLAGLVDSAMDGDTKTPCRLGHTFSFPSEQDSLKDAKLIIWTKEFAVPGVEGEYVNALLSEALVRHGFANVKPVAVVNDTVAVLLAAAYCMSPVFIGSIYATGHNVCYLESFEGKQPKMILNMESGGFSKLIPNEYDNALDARSEKPGEQRMEKMTSGRYLGELYALALEYCLGREKGTVPVFSAAELSGILSDGAENILHFHGIDGLSKEEYEEAEALAEAVLRRSARLVAAEFAGTLWHLAGSGMILPQSIAVDGSVYEKIPFLQAAIHDALVELLGSDSRKITVACVKDGSALGAAIAACISE</sequence>
<dbReference type="RefSeq" id="WP_072934432.1">
    <property type="nucleotide sequence ID" value="NZ_FQUG01000002.1"/>
</dbReference>
<proteinExistence type="inferred from homology"/>
<feature type="domain" description="Hexokinase N-terminal" evidence="10">
    <location>
        <begin position="11"/>
        <end position="206"/>
    </location>
</feature>
<dbReference type="GO" id="GO:0004340">
    <property type="term" value="F:glucokinase activity"/>
    <property type="evidence" value="ECO:0007669"/>
    <property type="project" value="TreeGrafter"/>
</dbReference>
<protein>
    <submittedName>
        <fullName evidence="12">Hexokinase</fullName>
    </submittedName>
</protein>
<evidence type="ECO:0000259" key="10">
    <source>
        <dbReference type="Pfam" id="PF00349"/>
    </source>
</evidence>
<evidence type="ECO:0000256" key="5">
    <source>
        <dbReference type="ARBA" id="ARBA00022741"/>
    </source>
</evidence>
<gene>
    <name evidence="12" type="ORF">SAMN02745190_00327</name>
</gene>
<dbReference type="InterPro" id="IPR022673">
    <property type="entry name" value="Hexokinase_C"/>
</dbReference>
<dbReference type="PANTHER" id="PTHR19443">
    <property type="entry name" value="HEXOKINASE"/>
    <property type="match status" value="1"/>
</dbReference>
<dbReference type="STRING" id="1123243.SAMN02745190_00327"/>
<keyword evidence="7" id="KW-0067">ATP-binding</keyword>
<comment type="pathway">
    <text evidence="2">Carbohydrate metabolism.</text>
</comment>
<evidence type="ECO:0000256" key="1">
    <source>
        <dbReference type="ARBA" id="ARBA00004921"/>
    </source>
</evidence>
<dbReference type="InterPro" id="IPR022672">
    <property type="entry name" value="Hexokinase_N"/>
</dbReference>
<dbReference type="Pfam" id="PF03727">
    <property type="entry name" value="Hexokinase_2"/>
    <property type="match status" value="1"/>
</dbReference>
<dbReference type="PANTHER" id="PTHR19443:SF16">
    <property type="entry name" value="HEXOKINASE TYPE 1-RELATED"/>
    <property type="match status" value="1"/>
</dbReference>
<keyword evidence="5" id="KW-0547">Nucleotide-binding</keyword>
<evidence type="ECO:0000313" key="12">
    <source>
        <dbReference type="EMBL" id="SHE38147.1"/>
    </source>
</evidence>
<evidence type="ECO:0000256" key="4">
    <source>
        <dbReference type="ARBA" id="ARBA00022679"/>
    </source>
</evidence>
<evidence type="ECO:0000313" key="13">
    <source>
        <dbReference type="Proteomes" id="UP000184404"/>
    </source>
</evidence>
<dbReference type="PROSITE" id="PS51748">
    <property type="entry name" value="HEXOKINASE_2"/>
    <property type="match status" value="1"/>
</dbReference>
<dbReference type="InterPro" id="IPR043129">
    <property type="entry name" value="ATPase_NBD"/>
</dbReference>
<feature type="domain" description="Hexokinase C-terminal" evidence="11">
    <location>
        <begin position="213"/>
        <end position="420"/>
    </location>
</feature>